<dbReference type="SUPFAM" id="SSF51556">
    <property type="entry name" value="Metallo-dependent hydrolases"/>
    <property type="match status" value="1"/>
</dbReference>
<keyword evidence="1" id="KW-0378">Hydrolase</keyword>
<dbReference type="STRING" id="411467.BACCAP_02279"/>
<proteinExistence type="predicted"/>
<dbReference type="PANTHER" id="PTHR43135">
    <property type="entry name" value="ALPHA-D-RIBOSE 1-METHYLPHOSPHONATE 5-TRIPHOSPHATE DIPHOSPHATASE"/>
    <property type="match status" value="1"/>
</dbReference>
<dbReference type="InterPro" id="IPR032466">
    <property type="entry name" value="Metal_Hydrolase"/>
</dbReference>
<dbReference type="InterPro" id="IPR011059">
    <property type="entry name" value="Metal-dep_hydrolase_composite"/>
</dbReference>
<dbReference type="CDD" id="cd01292">
    <property type="entry name" value="metallo-dependent_hydrolases"/>
    <property type="match status" value="1"/>
</dbReference>
<dbReference type="Gene3D" id="2.30.40.10">
    <property type="entry name" value="Urease, subunit C, domain 1"/>
    <property type="match status" value="1"/>
</dbReference>
<organism evidence="1 2">
    <name type="scientific">Pseudoflavonifractor capillosus ATCC 29799</name>
    <dbReference type="NCBI Taxonomy" id="411467"/>
    <lineage>
        <taxon>Bacteria</taxon>
        <taxon>Bacillati</taxon>
        <taxon>Bacillota</taxon>
        <taxon>Clostridia</taxon>
        <taxon>Eubacteriales</taxon>
        <taxon>Oscillospiraceae</taxon>
        <taxon>Pseudoflavonifractor</taxon>
    </lineage>
</organism>
<dbReference type="AlphaFoldDB" id="A6NVN6"/>
<evidence type="ECO:0000313" key="1">
    <source>
        <dbReference type="EMBL" id="EDN00006.1"/>
    </source>
</evidence>
<dbReference type="GO" id="GO:0016810">
    <property type="term" value="F:hydrolase activity, acting on carbon-nitrogen (but not peptide) bonds"/>
    <property type="evidence" value="ECO:0007669"/>
    <property type="project" value="InterPro"/>
</dbReference>
<sequence>MKGVFTMSMTVIKNIGTILSGDINKPVLEGDTILIADGKIKAIGGDALAAISTAEIAAEVEQGTVIDAAGATVAPGLFDTHVHTSLGDYAHRQFASNFIEGELHGGVTTIISAGECHTPGRPKDPAGTKALAILAHKSFAALKPGGVKVHGGSVILEKGLVEKDFEEMAKEGVWTVGEIGLGSVKQPEDAAPMVEWAHKYGMKVQMHTGGTSIPGSSTVTAEQVMATKPDVISHINGGPTAIPLHEVDKLMDETDFAMEIVQCGNPKVTDYVARRAQEKGQLGRIIFGNDAPSGTGIIPLGILRNICQVASVSGIPGEIAVCMATGNAARVYDKLNTGMIEVGREADLIFLDAPMGSVANTAVEAFECGDIPGLSIIMVDGVVKAAKSRNTPPCKRPAKVL</sequence>
<name>A6NVN6_9FIRM</name>
<dbReference type="EMBL" id="AAXG02000013">
    <property type="protein sequence ID" value="EDN00006.1"/>
    <property type="molecule type" value="Genomic_DNA"/>
</dbReference>
<dbReference type="SUPFAM" id="SSF51338">
    <property type="entry name" value="Composite domain of metallo-dependent hydrolases"/>
    <property type="match status" value="1"/>
</dbReference>
<dbReference type="Proteomes" id="UP000003639">
    <property type="component" value="Unassembled WGS sequence"/>
</dbReference>
<gene>
    <name evidence="1" type="ORF">BACCAP_02279</name>
</gene>
<comment type="caution">
    <text evidence="1">The sequence shown here is derived from an EMBL/GenBank/DDBJ whole genome shotgun (WGS) entry which is preliminary data.</text>
</comment>
<reference evidence="1 2" key="2">
    <citation type="submission" date="2007-06" db="EMBL/GenBank/DDBJ databases">
        <title>Draft genome sequence of Pseudoflavonifractor capillosus ATCC 29799.</title>
        <authorList>
            <person name="Sudarsanam P."/>
            <person name="Ley R."/>
            <person name="Guruge J."/>
            <person name="Turnbaugh P.J."/>
            <person name="Mahowald M."/>
            <person name="Liep D."/>
            <person name="Gordon J."/>
        </authorList>
    </citation>
    <scope>NUCLEOTIDE SEQUENCE [LARGE SCALE GENOMIC DNA]</scope>
    <source>
        <strain evidence="1 2">ATCC 29799</strain>
    </source>
</reference>
<protein>
    <submittedName>
        <fullName evidence="1">Amidohydrolase family protein</fullName>
    </submittedName>
</protein>
<dbReference type="Gene3D" id="3.20.20.140">
    <property type="entry name" value="Metal-dependent hydrolases"/>
    <property type="match status" value="1"/>
</dbReference>
<dbReference type="eggNOG" id="COG0402">
    <property type="taxonomic scope" value="Bacteria"/>
</dbReference>
<reference evidence="1 2" key="1">
    <citation type="submission" date="2007-04" db="EMBL/GenBank/DDBJ databases">
        <authorList>
            <person name="Fulton L."/>
            <person name="Clifton S."/>
            <person name="Fulton B."/>
            <person name="Xu J."/>
            <person name="Minx P."/>
            <person name="Pepin K.H."/>
            <person name="Johnson M."/>
            <person name="Thiruvilangam P."/>
            <person name="Bhonagiri V."/>
            <person name="Nash W.E."/>
            <person name="Mardis E.R."/>
            <person name="Wilson R.K."/>
        </authorList>
    </citation>
    <scope>NUCLEOTIDE SEQUENCE [LARGE SCALE GENOMIC DNA]</scope>
    <source>
        <strain evidence="1 2">ATCC 29799</strain>
    </source>
</reference>
<dbReference type="InterPro" id="IPR051781">
    <property type="entry name" value="Metallo-dep_Hydrolase"/>
</dbReference>
<dbReference type="PANTHER" id="PTHR43135:SF3">
    <property type="entry name" value="ALPHA-D-RIBOSE 1-METHYLPHOSPHONATE 5-TRIPHOSPHATE DIPHOSPHATASE"/>
    <property type="match status" value="1"/>
</dbReference>
<accession>A6NVN6</accession>
<evidence type="ECO:0000313" key="2">
    <source>
        <dbReference type="Proteomes" id="UP000003639"/>
    </source>
</evidence>
<keyword evidence="2" id="KW-1185">Reference proteome</keyword>